<keyword evidence="3" id="KW-1185">Reference proteome</keyword>
<name>A0A834TWB2_9FABA</name>
<dbReference type="EMBL" id="JAAIUW010000006">
    <property type="protein sequence ID" value="KAF7827896.1"/>
    <property type="molecule type" value="Genomic_DNA"/>
</dbReference>
<dbReference type="Pfam" id="PF06880">
    <property type="entry name" value="DUF1262"/>
    <property type="match status" value="1"/>
</dbReference>
<evidence type="ECO:0000313" key="2">
    <source>
        <dbReference type="EMBL" id="KAF7827896.1"/>
    </source>
</evidence>
<reference evidence="2" key="1">
    <citation type="submission" date="2020-09" db="EMBL/GenBank/DDBJ databases">
        <title>Genome-Enabled Discovery of Anthraquinone Biosynthesis in Senna tora.</title>
        <authorList>
            <person name="Kang S.-H."/>
            <person name="Pandey R.P."/>
            <person name="Lee C.-M."/>
            <person name="Sim J.-S."/>
            <person name="Jeong J.-T."/>
            <person name="Choi B.-S."/>
            <person name="Jung M."/>
            <person name="Ginzburg D."/>
            <person name="Zhao K."/>
            <person name="Won S.Y."/>
            <person name="Oh T.-J."/>
            <person name="Yu Y."/>
            <person name="Kim N.-H."/>
            <person name="Lee O.R."/>
            <person name="Lee T.-H."/>
            <person name="Bashyal P."/>
            <person name="Kim T.-S."/>
            <person name="Lee W.-H."/>
            <person name="Kawkins C."/>
            <person name="Kim C.-K."/>
            <person name="Kim J.S."/>
            <person name="Ahn B.O."/>
            <person name="Rhee S.Y."/>
            <person name="Sohng J.K."/>
        </authorList>
    </citation>
    <scope>NUCLEOTIDE SEQUENCE</scope>
    <source>
        <tissue evidence="2">Leaf</tissue>
    </source>
</reference>
<accession>A0A834TWB2</accession>
<evidence type="ECO:0000256" key="1">
    <source>
        <dbReference type="SAM" id="MobiDB-lite"/>
    </source>
</evidence>
<proteinExistence type="predicted"/>
<dbReference type="Proteomes" id="UP000634136">
    <property type="component" value="Unassembled WGS sequence"/>
</dbReference>
<dbReference type="OrthoDB" id="647907at2759"/>
<dbReference type="PANTHER" id="PTHR31050">
    <property type="entry name" value="OS08G0413200 PROTEIN"/>
    <property type="match status" value="1"/>
</dbReference>
<sequence>MYVTRPLSLYKKSPEALSLPPPQGPHSGILVIQDDEQEKPSSSSSSSSCFGFGDFHEVKELPFPQNQKTELFYRSGISVNRATHYHQVAFIPVLGHPLSSNLYYVVHPNGKHRGAYSSLEEEELDTFCFFNSVSIEPNLPLDINNAHQVFEIFPQRSSVTFRKGFSAKSAAQDTYVPKFLNRRWRVSASASSDSSLGEAAGVDDALRARLPEFDFSLANRTSEGVVVGKWYCPFMFIKEGTHKTLREEMRKPMFYEMTLEQRWEQVFSCENHSGTQKDVVVVDAIVQKEKVVISGWEAMLDERDLTEGFLWFKSQNNFGQESSVGLSKGIVERMKWEEERFGWNNGNERQVRVKKVEEFEGTNGWKKFGCYVLVERFALKRMDGSLVLTCDFKHTHQMRSKWE</sequence>
<evidence type="ECO:0000313" key="3">
    <source>
        <dbReference type="Proteomes" id="UP000634136"/>
    </source>
</evidence>
<organism evidence="2 3">
    <name type="scientific">Senna tora</name>
    <dbReference type="NCBI Taxonomy" id="362788"/>
    <lineage>
        <taxon>Eukaryota</taxon>
        <taxon>Viridiplantae</taxon>
        <taxon>Streptophyta</taxon>
        <taxon>Embryophyta</taxon>
        <taxon>Tracheophyta</taxon>
        <taxon>Spermatophyta</taxon>
        <taxon>Magnoliopsida</taxon>
        <taxon>eudicotyledons</taxon>
        <taxon>Gunneridae</taxon>
        <taxon>Pentapetalae</taxon>
        <taxon>rosids</taxon>
        <taxon>fabids</taxon>
        <taxon>Fabales</taxon>
        <taxon>Fabaceae</taxon>
        <taxon>Caesalpinioideae</taxon>
        <taxon>Cassia clade</taxon>
        <taxon>Senna</taxon>
    </lineage>
</organism>
<dbReference type="PANTHER" id="PTHR31050:SF3">
    <property type="entry name" value="OS08G0412800 PROTEIN"/>
    <property type="match status" value="1"/>
</dbReference>
<comment type="caution">
    <text evidence="2">The sequence shown here is derived from an EMBL/GenBank/DDBJ whole genome shotgun (WGS) entry which is preliminary data.</text>
</comment>
<protein>
    <submittedName>
        <fullName evidence="2">DUF1262 family protein</fullName>
    </submittedName>
</protein>
<dbReference type="AlphaFoldDB" id="A0A834TWB2"/>
<feature type="region of interest" description="Disordered" evidence="1">
    <location>
        <begin position="13"/>
        <end position="48"/>
    </location>
</feature>
<gene>
    <name evidence="2" type="ORF">G2W53_019060</name>
</gene>
<dbReference type="InterPro" id="IPR010683">
    <property type="entry name" value="DUF1262"/>
</dbReference>